<sequence length="435" mass="49297">MLKPFTSLVHIMTSIANFVSLLAIPKGPILSVIKELVSHIFGLGFLFKSRPPCPSFSTLQSLLPDDVLIEIFLRLPSHPTCLLRASLVCKHWHFLITNREFISRFYACHRTPLLGIFTNSTSIPRFLTIGNPADCVAATAFSLPDPCWQVLCCRHNRVLLVSTTWRELLVWNPMTGNKHLIPAAPSADPRYNYGRVPESNAAVLCAGSHTEHGECHTSDFFVVWAFTCIRYAYACIYSSQDGRWDLKASSPIPSELDSRPSILLRDILYWPLKSKFILAFEMATHRLYHIECPPDTHEVYRRNVHIMRSEAGGLGLAAVIKFNMHIWSWEIDDEGVTRWVLCKIIELDKFLPKEVPSFLCINDQLARRPPLRILCLVEDDYLVFIWTKVGVFTVQLNSMKFEKVFDADVCATLYPYTGFCIAGAAGCDRENLGAK</sequence>
<name>A0ABC9C6Z5_9POAL</name>
<organism evidence="2 3">
    <name type="scientific">Urochloa decumbens</name>
    <dbReference type="NCBI Taxonomy" id="240449"/>
    <lineage>
        <taxon>Eukaryota</taxon>
        <taxon>Viridiplantae</taxon>
        <taxon>Streptophyta</taxon>
        <taxon>Embryophyta</taxon>
        <taxon>Tracheophyta</taxon>
        <taxon>Spermatophyta</taxon>
        <taxon>Magnoliopsida</taxon>
        <taxon>Liliopsida</taxon>
        <taxon>Poales</taxon>
        <taxon>Poaceae</taxon>
        <taxon>PACMAD clade</taxon>
        <taxon>Panicoideae</taxon>
        <taxon>Panicodae</taxon>
        <taxon>Paniceae</taxon>
        <taxon>Melinidinae</taxon>
        <taxon>Urochloa</taxon>
    </lineage>
</organism>
<reference evidence="2" key="1">
    <citation type="submission" date="2024-10" db="EMBL/GenBank/DDBJ databases">
        <authorList>
            <person name="Ryan C."/>
        </authorList>
    </citation>
    <scope>NUCLEOTIDE SEQUENCE [LARGE SCALE GENOMIC DNA]</scope>
</reference>
<dbReference type="PANTHER" id="PTHR32133:SF293">
    <property type="entry name" value="F-BOX DOMAIN CONTAINING PROTEIN, EXPRESSED"/>
    <property type="match status" value="1"/>
</dbReference>
<dbReference type="Gene3D" id="1.20.1280.50">
    <property type="match status" value="1"/>
</dbReference>
<feature type="domain" description="F-box" evidence="1">
    <location>
        <begin position="57"/>
        <end position="105"/>
    </location>
</feature>
<dbReference type="InterPro" id="IPR056594">
    <property type="entry name" value="AT5G49610-like_b-prop"/>
</dbReference>
<dbReference type="SUPFAM" id="SSF81383">
    <property type="entry name" value="F-box domain"/>
    <property type="match status" value="1"/>
</dbReference>
<dbReference type="Pfam" id="PF23635">
    <property type="entry name" value="Beta-prop_AT5G49610-like"/>
    <property type="match status" value="1"/>
</dbReference>
<protein>
    <recommendedName>
        <fullName evidence="1">F-box domain-containing protein</fullName>
    </recommendedName>
</protein>
<dbReference type="AlphaFoldDB" id="A0ABC9C6Z5"/>
<dbReference type="Pfam" id="PF12937">
    <property type="entry name" value="F-box-like"/>
    <property type="match status" value="1"/>
</dbReference>
<dbReference type="Proteomes" id="UP001497457">
    <property type="component" value="Chromosome 29rd"/>
</dbReference>
<keyword evidence="3" id="KW-1185">Reference proteome</keyword>
<evidence type="ECO:0000313" key="2">
    <source>
        <dbReference type="EMBL" id="CAL5014557.1"/>
    </source>
</evidence>
<gene>
    <name evidence="2" type="ORF">URODEC1_LOCUS72039</name>
</gene>
<proteinExistence type="predicted"/>
<dbReference type="EMBL" id="OZ075139">
    <property type="protein sequence ID" value="CAL5014557.1"/>
    <property type="molecule type" value="Genomic_DNA"/>
</dbReference>
<dbReference type="PROSITE" id="PS50181">
    <property type="entry name" value="FBOX"/>
    <property type="match status" value="1"/>
</dbReference>
<dbReference type="SMART" id="SM00256">
    <property type="entry name" value="FBOX"/>
    <property type="match status" value="1"/>
</dbReference>
<evidence type="ECO:0000259" key="1">
    <source>
        <dbReference type="PROSITE" id="PS50181"/>
    </source>
</evidence>
<dbReference type="InterPro" id="IPR036047">
    <property type="entry name" value="F-box-like_dom_sf"/>
</dbReference>
<accession>A0ABC9C6Z5</accession>
<dbReference type="InterPro" id="IPR001810">
    <property type="entry name" value="F-box_dom"/>
</dbReference>
<evidence type="ECO:0000313" key="3">
    <source>
        <dbReference type="Proteomes" id="UP001497457"/>
    </source>
</evidence>
<dbReference type="PANTHER" id="PTHR32133">
    <property type="entry name" value="OS07G0120400 PROTEIN"/>
    <property type="match status" value="1"/>
</dbReference>